<dbReference type="RefSeq" id="WP_330198769.1">
    <property type="nucleotide sequence ID" value="NZ_JAZDRP010000003.1"/>
</dbReference>
<comment type="caution">
    <text evidence="2">The sequence shown here is derived from an EMBL/GenBank/DDBJ whole genome shotgun (WGS) entry which is preliminary data.</text>
</comment>
<proteinExistence type="predicted"/>
<feature type="region of interest" description="Disordered" evidence="1">
    <location>
        <begin position="197"/>
        <end position="222"/>
    </location>
</feature>
<accession>A0ABU7LQD1</accession>
<gene>
    <name evidence="2" type="ORF">V0U79_07005</name>
</gene>
<dbReference type="Proteomes" id="UP001354971">
    <property type="component" value="Unassembled WGS sequence"/>
</dbReference>
<protein>
    <recommendedName>
        <fullName evidence="4">Flagellar assembly protein FliH/Type III secretion system HrpE domain-containing protein</fullName>
    </recommendedName>
</protein>
<evidence type="ECO:0000256" key="1">
    <source>
        <dbReference type="SAM" id="MobiDB-lite"/>
    </source>
</evidence>
<reference evidence="2 3" key="1">
    <citation type="submission" date="2024-01" db="EMBL/GenBank/DDBJ databases">
        <title>Hyphobacterium bacterium isolated from marine sediment.</title>
        <authorList>
            <person name="Zhao S."/>
        </authorList>
    </citation>
    <scope>NUCLEOTIDE SEQUENCE [LARGE SCALE GENOMIC DNA]</scope>
    <source>
        <strain evidence="3">HN65</strain>
    </source>
</reference>
<sequence length="222" mass="23508">MTDAARKFDFGTVFSKDGEVLRDGDRVKRILTADEVEIVRKEAFEAGVASETAQAANQQAAAVQAVASQMQMILSRLQGESESLRADASRMALIAARKIAGAAIDKNAAEGVVRFIEEIMTDLRGEPHFAVECAGPIAGIVAQVLEQTAAEIGFEGAIKVRANPDMAGADCRLAWGSGTIERSQTDLETRIEALVAEWQAAAPEDRPEAPGNEDPDAGPAEG</sequence>
<evidence type="ECO:0000313" key="2">
    <source>
        <dbReference type="EMBL" id="MEE2526110.1"/>
    </source>
</evidence>
<organism evidence="2 3">
    <name type="scientific">Hyphobacterium lacteum</name>
    <dbReference type="NCBI Taxonomy" id="3116575"/>
    <lineage>
        <taxon>Bacteria</taxon>
        <taxon>Pseudomonadati</taxon>
        <taxon>Pseudomonadota</taxon>
        <taxon>Alphaproteobacteria</taxon>
        <taxon>Maricaulales</taxon>
        <taxon>Maricaulaceae</taxon>
        <taxon>Hyphobacterium</taxon>
    </lineage>
</organism>
<name>A0ABU7LQD1_9PROT</name>
<dbReference type="EMBL" id="JAZDRP010000003">
    <property type="protein sequence ID" value="MEE2526110.1"/>
    <property type="molecule type" value="Genomic_DNA"/>
</dbReference>
<evidence type="ECO:0008006" key="4">
    <source>
        <dbReference type="Google" id="ProtNLM"/>
    </source>
</evidence>
<keyword evidence="3" id="KW-1185">Reference proteome</keyword>
<evidence type="ECO:0000313" key="3">
    <source>
        <dbReference type="Proteomes" id="UP001354971"/>
    </source>
</evidence>